<name>A0A8H4JBV6_9HYPO</name>
<dbReference type="AlphaFoldDB" id="A0A8H4JBV6"/>
<dbReference type="PROSITE" id="PS51253">
    <property type="entry name" value="HTH_CENPB"/>
    <property type="match status" value="1"/>
</dbReference>
<dbReference type="OrthoDB" id="10255128at2759"/>
<reference evidence="3" key="1">
    <citation type="submission" date="2020-01" db="EMBL/GenBank/DDBJ databases">
        <title>Identification and distribution of gene clusters putatively required for synthesis of sphingolipid metabolism inhibitors in phylogenetically diverse species of the filamentous fungus Fusarium.</title>
        <authorList>
            <person name="Kim H.-S."/>
            <person name="Busman M."/>
            <person name="Brown D.W."/>
            <person name="Divon H."/>
            <person name="Uhlig S."/>
            <person name="Proctor R.H."/>
        </authorList>
    </citation>
    <scope>NUCLEOTIDE SEQUENCE</scope>
    <source>
        <strain evidence="3">NRRL 53441</strain>
    </source>
</reference>
<proteinExistence type="predicted"/>
<dbReference type="PANTHER" id="PTHR15629">
    <property type="entry name" value="SH3YL1 PROTEIN"/>
    <property type="match status" value="1"/>
</dbReference>
<dbReference type="Pfam" id="PF03221">
    <property type="entry name" value="HTH_Tnp_Tc5"/>
    <property type="match status" value="1"/>
</dbReference>
<evidence type="ECO:0000259" key="2">
    <source>
        <dbReference type="PROSITE" id="PS51253"/>
    </source>
</evidence>
<evidence type="ECO:0000313" key="3">
    <source>
        <dbReference type="EMBL" id="KAF4415478.1"/>
    </source>
</evidence>
<evidence type="ECO:0000256" key="1">
    <source>
        <dbReference type="ARBA" id="ARBA00023125"/>
    </source>
</evidence>
<evidence type="ECO:0000313" key="4">
    <source>
        <dbReference type="Proteomes" id="UP000605986"/>
    </source>
</evidence>
<sequence>MPRECNDTEEEMQRAREAAKDSISLVQAEKTFGIPRETLRGRLNGAVRMTDAMAAHQRLFHSQEERLSEWMCHVENHLHARLTDKDLVEFAGKILVDDGEPDALKPFGKNWAKSFLRRVLKLFKKAFFKPAAPDDLLLNSFESSAIDDHSKHSTRYECKNASFPPPPLTPSAEKVLIQGQSTTVRENRKPGFSNRLHDLSAKIAGPVNGFANKLGCETFMPTSLDKECDKAARILTSFCDGTPLAIDSSTSPNESLSKRKAIVKIPRQVIKSATGLAIFTAFRSGTQFSWGSGSGVVVVRRTDGSWSPPSSFAVNTLSVGFMFAMDIYDCVCVLRTAEAVAAFTKPRVSFGSEVAVTAGPVGNGVYVDWTVSSDGFDKPIWSYVKSRGLYIGAQIDGTIITTRGKANEDFYGVEVPVASILHGMVPARGHLWPEGYWGLNNVLREIDSEADQEVTGATGPEFVELARRITLCSDVSGLDVNALTPRGGSDLNMQTCAMSMFSLYNIVAEPCGPSFGKRHQLNGLGSHTCFEKLSGVSGTMQPPTITVPEVNIKCARLASQNKYWV</sequence>
<dbReference type="Proteomes" id="UP000605986">
    <property type="component" value="Unassembled WGS sequence"/>
</dbReference>
<dbReference type="PANTHER" id="PTHR15629:SF8">
    <property type="entry name" value="DUF500 DOMAIN PROTEIN (AFU_ORTHOLOGUE AFUA_5G07310)"/>
    <property type="match status" value="1"/>
</dbReference>
<feature type="domain" description="HTH CENPB-type" evidence="2">
    <location>
        <begin position="51"/>
        <end position="125"/>
    </location>
</feature>
<dbReference type="EMBL" id="JAADJG010001513">
    <property type="protein sequence ID" value="KAF4415478.1"/>
    <property type="molecule type" value="Genomic_DNA"/>
</dbReference>
<keyword evidence="4" id="KW-1185">Reference proteome</keyword>
<dbReference type="Pfam" id="PF04366">
    <property type="entry name" value="Ysc84"/>
    <property type="match status" value="1"/>
</dbReference>
<keyword evidence="1" id="KW-0238">DNA-binding</keyword>
<dbReference type="Gene3D" id="1.10.10.60">
    <property type="entry name" value="Homeodomain-like"/>
    <property type="match status" value="1"/>
</dbReference>
<dbReference type="InterPro" id="IPR051702">
    <property type="entry name" value="SH3_domain_YSC84-like"/>
</dbReference>
<comment type="caution">
    <text evidence="3">The sequence shown here is derived from an EMBL/GenBank/DDBJ whole genome shotgun (WGS) entry which is preliminary data.</text>
</comment>
<dbReference type="InterPro" id="IPR006600">
    <property type="entry name" value="HTH_CenpB_DNA-bd_dom"/>
</dbReference>
<protein>
    <recommendedName>
        <fullName evidence="2">HTH CENPB-type domain-containing protein</fullName>
    </recommendedName>
</protein>
<dbReference type="InterPro" id="IPR007461">
    <property type="entry name" value="Ysc84_actin-binding"/>
</dbReference>
<gene>
    <name evidence="3" type="ORF">F53441_14627</name>
</gene>
<dbReference type="CDD" id="cd11524">
    <property type="entry name" value="SYLF"/>
    <property type="match status" value="1"/>
</dbReference>
<dbReference type="GO" id="GO:0003677">
    <property type="term" value="F:DNA binding"/>
    <property type="evidence" value="ECO:0007669"/>
    <property type="project" value="UniProtKB-KW"/>
</dbReference>
<organism evidence="3 4">
    <name type="scientific">Fusarium austroafricanum</name>
    <dbReference type="NCBI Taxonomy" id="2364996"/>
    <lineage>
        <taxon>Eukaryota</taxon>
        <taxon>Fungi</taxon>
        <taxon>Dikarya</taxon>
        <taxon>Ascomycota</taxon>
        <taxon>Pezizomycotina</taxon>
        <taxon>Sordariomycetes</taxon>
        <taxon>Hypocreomycetidae</taxon>
        <taxon>Hypocreales</taxon>
        <taxon>Nectriaceae</taxon>
        <taxon>Fusarium</taxon>
        <taxon>Fusarium concolor species complex</taxon>
    </lineage>
</organism>
<dbReference type="GO" id="GO:0035091">
    <property type="term" value="F:phosphatidylinositol binding"/>
    <property type="evidence" value="ECO:0007669"/>
    <property type="project" value="TreeGrafter"/>
</dbReference>
<accession>A0A8H4JBV6</accession>